<gene>
    <name evidence="2" type="ORF">GCM10011611_33400</name>
</gene>
<dbReference type="AlphaFoldDB" id="A0A8J2YUQ0"/>
<evidence type="ECO:0000313" key="3">
    <source>
        <dbReference type="Proteomes" id="UP000646365"/>
    </source>
</evidence>
<reference evidence="2" key="1">
    <citation type="journal article" date="2014" name="Int. J. Syst. Evol. Microbiol.">
        <title>Complete genome sequence of Corynebacterium casei LMG S-19264T (=DSM 44701T), isolated from a smear-ripened cheese.</title>
        <authorList>
            <consortium name="US DOE Joint Genome Institute (JGI-PGF)"/>
            <person name="Walter F."/>
            <person name="Albersmeier A."/>
            <person name="Kalinowski J."/>
            <person name="Ruckert C."/>
        </authorList>
    </citation>
    <scope>NUCLEOTIDE SEQUENCE</scope>
    <source>
        <strain evidence="2">CGMCC 1.15725</strain>
    </source>
</reference>
<keyword evidence="3" id="KW-1185">Reference proteome</keyword>
<name>A0A8J2YUQ0_9PROT</name>
<evidence type="ECO:0000259" key="1">
    <source>
        <dbReference type="Pfam" id="PF13569"/>
    </source>
</evidence>
<protein>
    <recommendedName>
        <fullName evidence="1">DUF4132 domain-containing protein</fullName>
    </recommendedName>
</protein>
<sequence>MSTPDLHPDVIKLIDRMTGPPPSHHRFSGEPIDLTTLDALALGDLWAVAHSVSLWENNRRVESLAASTAWAVLGRGREMKPAFRGAACRDYLDLLAREAEAAPEKAFGTLAIYTWRKVCFALRRCTDLAFDGLGPAAKRFLAAADWRAMPHLAVALARLVGGEFEAQALEKLAGDLAGSPLLVDELRAVAALDLPAILAVADVAYPDIGADASATDDTHYSLSDYPNYVAFAETGLKQAAAHVRKIHDSELPYAPDKAFTLEDSAVIARLARVALDRDEPWLPSVLDEMFRKVSLAPTAAKTVPSQSVAIALGHAVEAFPTPEAVATLRHVLRDLRHAGVEKKLQRNLRGAERGLAERPEIALRLPFDQPISKSQLTTLTRCLEAGLALSMVLDYDDWRVRLAEHASLKALTGTLVWRILGATSGSTAVLPVLERDRLTLRDVAGTIVQAGPGSRVTLWHPSDASAEERSAWRDRLAALRIKQPFKQVFREHYPVPPDDLGETTTAMFSGHIVSIVPFLGLARRERWRLKYDCLARSFGRWTAQLTLADPIYPGCVGATTTGNLSVSTSGGMKSLPARPGDLPAATFSEILRAVDLLVSTSGFAVTAEDEERHREARLLHLAMSPPSAMTEVRKQALECALCGLDGMAGLEFDARHLRLGAYAIHLTTGRVTCAGEPVTIDVPKRSNLVAVPWLPHDEKLLEMICYTAIEIARRGKS</sequence>
<dbReference type="Proteomes" id="UP000646365">
    <property type="component" value="Unassembled WGS sequence"/>
</dbReference>
<reference evidence="2" key="2">
    <citation type="submission" date="2020-09" db="EMBL/GenBank/DDBJ databases">
        <authorList>
            <person name="Sun Q."/>
            <person name="Zhou Y."/>
        </authorList>
    </citation>
    <scope>NUCLEOTIDE SEQUENCE</scope>
    <source>
        <strain evidence="2">CGMCC 1.15725</strain>
    </source>
</reference>
<evidence type="ECO:0000313" key="2">
    <source>
        <dbReference type="EMBL" id="GGF24668.1"/>
    </source>
</evidence>
<proteinExistence type="predicted"/>
<comment type="caution">
    <text evidence="2">The sequence shown here is derived from an EMBL/GenBank/DDBJ whole genome shotgun (WGS) entry which is preliminary data.</text>
</comment>
<dbReference type="Pfam" id="PF13569">
    <property type="entry name" value="DUF4132"/>
    <property type="match status" value="1"/>
</dbReference>
<accession>A0A8J2YUQ0</accession>
<dbReference type="InterPro" id="IPR025406">
    <property type="entry name" value="DUF4132"/>
</dbReference>
<dbReference type="EMBL" id="BMJQ01000008">
    <property type="protein sequence ID" value="GGF24668.1"/>
    <property type="molecule type" value="Genomic_DNA"/>
</dbReference>
<feature type="domain" description="DUF4132" evidence="1">
    <location>
        <begin position="374"/>
        <end position="527"/>
    </location>
</feature>
<organism evidence="2 3">
    <name type="scientific">Aliidongia dinghuensis</name>
    <dbReference type="NCBI Taxonomy" id="1867774"/>
    <lineage>
        <taxon>Bacteria</taxon>
        <taxon>Pseudomonadati</taxon>
        <taxon>Pseudomonadota</taxon>
        <taxon>Alphaproteobacteria</taxon>
        <taxon>Rhodospirillales</taxon>
        <taxon>Dongiaceae</taxon>
        <taxon>Aliidongia</taxon>
    </lineage>
</organism>